<accession>A0A2T0RIS9</accession>
<evidence type="ECO:0000313" key="1">
    <source>
        <dbReference type="EMBL" id="PRY21116.1"/>
    </source>
</evidence>
<evidence type="ECO:0008006" key="3">
    <source>
        <dbReference type="Google" id="ProtNLM"/>
    </source>
</evidence>
<evidence type="ECO:0000313" key="2">
    <source>
        <dbReference type="Proteomes" id="UP000238375"/>
    </source>
</evidence>
<name>A0A2T0RIS9_9BACT</name>
<keyword evidence="2" id="KW-1185">Reference proteome</keyword>
<dbReference type="OrthoDB" id="960406at2"/>
<dbReference type="AlphaFoldDB" id="A0A2T0RIS9"/>
<gene>
    <name evidence="1" type="ORF">CLV58_1535</name>
</gene>
<dbReference type="EMBL" id="PVTE01000053">
    <property type="protein sequence ID" value="PRY21116.1"/>
    <property type="molecule type" value="Genomic_DNA"/>
</dbReference>
<proteinExistence type="predicted"/>
<protein>
    <recommendedName>
        <fullName evidence="3">PH (Pleckstrin Homology) domain-containing protein</fullName>
    </recommendedName>
</protein>
<dbReference type="Proteomes" id="UP000238375">
    <property type="component" value="Unassembled WGS sequence"/>
</dbReference>
<organism evidence="1 2">
    <name type="scientific">Spirosoma oryzae</name>
    <dbReference type="NCBI Taxonomy" id="1469603"/>
    <lineage>
        <taxon>Bacteria</taxon>
        <taxon>Pseudomonadati</taxon>
        <taxon>Bacteroidota</taxon>
        <taxon>Cytophagia</taxon>
        <taxon>Cytophagales</taxon>
        <taxon>Cytophagaceae</taxon>
        <taxon>Spirosoma</taxon>
    </lineage>
</organism>
<sequence length="113" mass="12734">MPNEKFRSSSFKDPITRDEVEFNDKGVTFRVRKLIGGTDNFVFYSDISGVEIDNGVFFSTVRVIPRARPEIVISNFTKSDARRIKELILNNVPSHRGDVFGNPPMGNSGNTPR</sequence>
<dbReference type="RefSeq" id="WP_106141031.1">
    <property type="nucleotide sequence ID" value="NZ_PVTE01000053.1"/>
</dbReference>
<comment type="caution">
    <text evidence="1">The sequence shown here is derived from an EMBL/GenBank/DDBJ whole genome shotgun (WGS) entry which is preliminary data.</text>
</comment>
<reference evidence="1 2" key="1">
    <citation type="submission" date="2018-03" db="EMBL/GenBank/DDBJ databases">
        <title>Genomic Encyclopedia of Archaeal and Bacterial Type Strains, Phase II (KMG-II): from individual species to whole genera.</title>
        <authorList>
            <person name="Goeker M."/>
        </authorList>
    </citation>
    <scope>NUCLEOTIDE SEQUENCE [LARGE SCALE GENOMIC DNA]</scope>
    <source>
        <strain evidence="1 2">DSM 28354</strain>
    </source>
</reference>